<feature type="transmembrane region" description="Helical" evidence="1">
    <location>
        <begin position="25"/>
        <end position="52"/>
    </location>
</feature>
<dbReference type="GO" id="GO:0043683">
    <property type="term" value="P:type IV pilus assembly"/>
    <property type="evidence" value="ECO:0007669"/>
    <property type="project" value="InterPro"/>
</dbReference>
<dbReference type="InterPro" id="IPR032092">
    <property type="entry name" value="PilW"/>
</dbReference>
<dbReference type="InterPro" id="IPR045584">
    <property type="entry name" value="Pilin-like"/>
</dbReference>
<dbReference type="Pfam" id="PF16074">
    <property type="entry name" value="PilW"/>
    <property type="match status" value="1"/>
</dbReference>
<organism evidence="2 3">
    <name type="scientific">Acinetobacter cumulans</name>
    <dbReference type="NCBI Taxonomy" id="2136182"/>
    <lineage>
        <taxon>Bacteria</taxon>
        <taxon>Pseudomonadati</taxon>
        <taxon>Pseudomonadota</taxon>
        <taxon>Gammaproteobacteria</taxon>
        <taxon>Moraxellales</taxon>
        <taxon>Moraxellaceae</taxon>
        <taxon>Acinetobacter</taxon>
    </lineage>
</organism>
<evidence type="ECO:0000313" key="3">
    <source>
        <dbReference type="Proteomes" id="UP000267166"/>
    </source>
</evidence>
<comment type="caution">
    <text evidence="2">The sequence shown here is derived from an EMBL/GenBank/DDBJ whole genome shotgun (WGS) entry which is preliminary data.</text>
</comment>
<dbReference type="Pfam" id="PF07963">
    <property type="entry name" value="N_methyl"/>
    <property type="match status" value="1"/>
</dbReference>
<dbReference type="NCBIfam" id="TIGR02532">
    <property type="entry name" value="IV_pilin_GFxxxE"/>
    <property type="match status" value="1"/>
</dbReference>
<dbReference type="RefSeq" id="WP_121594281.1">
    <property type="nucleotide sequence ID" value="NZ_RCHD01000012.1"/>
</dbReference>
<keyword evidence="1" id="KW-0812">Transmembrane</keyword>
<evidence type="ECO:0000313" key="2">
    <source>
        <dbReference type="EMBL" id="RLL35991.1"/>
    </source>
</evidence>
<dbReference type="SUPFAM" id="SSF54523">
    <property type="entry name" value="Pili subunits"/>
    <property type="match status" value="1"/>
</dbReference>
<dbReference type="InterPro" id="IPR012902">
    <property type="entry name" value="N_methyl_site"/>
</dbReference>
<evidence type="ECO:0000256" key="1">
    <source>
        <dbReference type="SAM" id="Phobius"/>
    </source>
</evidence>
<dbReference type="PROSITE" id="PS00409">
    <property type="entry name" value="PROKAR_NTER_METHYL"/>
    <property type="match status" value="1"/>
</dbReference>
<accession>A0A498CXC7</accession>
<protein>
    <submittedName>
        <fullName evidence="2">Prepilin-type N-terminal cleavage/methylation domain-containing protein</fullName>
    </submittedName>
</protein>
<keyword evidence="1" id="KW-1133">Transmembrane helix</keyword>
<dbReference type="Proteomes" id="UP000267166">
    <property type="component" value="Unassembled WGS sequence"/>
</dbReference>
<reference evidence="2 3" key="1">
    <citation type="submission" date="2018-09" db="EMBL/GenBank/DDBJ databases">
        <title>The draft genome of Acinetobacter sp. strains.</title>
        <authorList>
            <person name="Qin J."/>
            <person name="Feng Y."/>
            <person name="Zong Z."/>
        </authorList>
    </citation>
    <scope>NUCLEOTIDE SEQUENCE [LARGE SCALE GENOMIC DNA]</scope>
    <source>
        <strain evidence="2 3">WCHAc060003</strain>
    </source>
</reference>
<keyword evidence="1" id="KW-0472">Membrane</keyword>
<dbReference type="AlphaFoldDB" id="A0A498CXC7"/>
<dbReference type="EMBL" id="RCHD01000012">
    <property type="protein sequence ID" value="RLL35991.1"/>
    <property type="molecule type" value="Genomic_DNA"/>
</dbReference>
<proteinExistence type="predicted"/>
<gene>
    <name evidence="2" type="ORF">D9K80_06600</name>
</gene>
<sequence length="342" mass="36938">MNIQNASNNKVELSSRQQSIRISRVSGFTLIELMVALSLGLLIVAAATHLYLTAQRGMVTQQGAANLQNSASFGMEYMLRDIRLANLGASKPSITPDILHGGIVLSHKNLSTASSFTIKGQSTNTLMTQGGVGPSNLDGENSDQLVIQYHNADVTGTIVSAFDCEGNALSPDAYVIERYFLRADTNRNDPNQPLALACKATSYSGDSPSQLDGLQGNGEIIIPRVDHMRILLGVASDTLDATQSPVVAGNDGVLDRFGYISIENYKNLTDKPQIVSIQIGVLARSPDTVGKNDLVDVEKKTYRVLDINKKLKSDSKNDLYNRLVVTQTVALRNGFGLKENPQ</sequence>
<name>A0A498CXC7_9GAMM</name>